<accession>A0A1D8NN33</accession>
<dbReference type="RefSeq" id="XP_068139466.1">
    <property type="nucleotide sequence ID" value="XM_068283365.1"/>
</dbReference>
<dbReference type="AlphaFoldDB" id="A0A1D8NN33"/>
<sequence>MHQRLQKSQAVLSHDAVAVGLGVGVGVGAPPVVPSTKRQHSATAYDLQSTNERTPFTADLALRLILTGKPTLPLAQTHSTSRSNPLSVSLRLRL</sequence>
<reference evidence="2 3" key="1">
    <citation type="journal article" date="2016" name="PLoS ONE">
        <title>Sequence Assembly of Yarrowia lipolytica Strain W29/CLIB89 Shows Transposable Element Diversity.</title>
        <authorList>
            <person name="Magnan C."/>
            <person name="Yu J."/>
            <person name="Chang I."/>
            <person name="Jahn E."/>
            <person name="Kanomata Y."/>
            <person name="Wu J."/>
            <person name="Zeller M."/>
            <person name="Oakes M."/>
            <person name="Baldi P."/>
            <person name="Sandmeyer S."/>
        </authorList>
    </citation>
    <scope>NUCLEOTIDE SEQUENCE [LARGE SCALE GENOMIC DNA]</scope>
    <source>
        <strain evidence="3">CLIB89(W29)</strain>
    </source>
</reference>
<organism evidence="2 3">
    <name type="scientific">Yarrowia lipolytica</name>
    <name type="common">Candida lipolytica</name>
    <dbReference type="NCBI Taxonomy" id="4952"/>
    <lineage>
        <taxon>Eukaryota</taxon>
        <taxon>Fungi</taxon>
        <taxon>Dikarya</taxon>
        <taxon>Ascomycota</taxon>
        <taxon>Saccharomycotina</taxon>
        <taxon>Dipodascomycetes</taxon>
        <taxon>Dipodascales</taxon>
        <taxon>Dipodascales incertae sedis</taxon>
        <taxon>Yarrowia</taxon>
    </lineage>
</organism>
<dbReference type="VEuPathDB" id="FungiDB:YALI1_F16459g"/>
<dbReference type="EMBL" id="CP017558">
    <property type="protein sequence ID" value="AOW07064.1"/>
    <property type="molecule type" value="Genomic_DNA"/>
</dbReference>
<dbReference type="Proteomes" id="UP000182444">
    <property type="component" value="Chromosome 1F"/>
</dbReference>
<name>A0A1D8NN33_YARLL</name>
<evidence type="ECO:0000313" key="3">
    <source>
        <dbReference type="Proteomes" id="UP000182444"/>
    </source>
</evidence>
<feature type="compositionally biased region" description="Polar residues" evidence="1">
    <location>
        <begin position="74"/>
        <end position="87"/>
    </location>
</feature>
<evidence type="ECO:0000313" key="2">
    <source>
        <dbReference type="EMBL" id="AOW07064.1"/>
    </source>
</evidence>
<gene>
    <name evidence="2" type="ORF">YALI1_F16459g</name>
</gene>
<evidence type="ECO:0000256" key="1">
    <source>
        <dbReference type="SAM" id="MobiDB-lite"/>
    </source>
</evidence>
<protein>
    <submittedName>
        <fullName evidence="2">Uncharacterized protein</fullName>
    </submittedName>
</protein>
<proteinExistence type="predicted"/>
<dbReference type="GeneID" id="94583950"/>
<feature type="region of interest" description="Disordered" evidence="1">
    <location>
        <begin position="74"/>
        <end position="94"/>
    </location>
</feature>